<evidence type="ECO:0000256" key="1">
    <source>
        <dbReference type="SAM" id="Phobius"/>
    </source>
</evidence>
<gene>
    <name evidence="2" type="ORF">NEF87_001663</name>
</gene>
<protein>
    <submittedName>
        <fullName evidence="2">Uncharacterized protein</fullName>
    </submittedName>
</protein>
<proteinExistence type="predicted"/>
<keyword evidence="1" id="KW-0472">Membrane</keyword>
<organism evidence="2 3">
    <name type="scientific">Candidatus Lokiarchaeum ossiferum</name>
    <dbReference type="NCBI Taxonomy" id="2951803"/>
    <lineage>
        <taxon>Archaea</taxon>
        <taxon>Promethearchaeati</taxon>
        <taxon>Promethearchaeota</taxon>
        <taxon>Promethearchaeia</taxon>
        <taxon>Promethearchaeales</taxon>
        <taxon>Promethearchaeaceae</taxon>
        <taxon>Candidatus Lokiarchaeum</taxon>
    </lineage>
</organism>
<evidence type="ECO:0000313" key="3">
    <source>
        <dbReference type="Proteomes" id="UP001208689"/>
    </source>
</evidence>
<name>A0ABY6HPX1_9ARCH</name>
<keyword evidence="1" id="KW-1133">Transmembrane helix</keyword>
<dbReference type="Proteomes" id="UP001208689">
    <property type="component" value="Chromosome"/>
</dbReference>
<keyword evidence="1" id="KW-0812">Transmembrane</keyword>
<feature type="transmembrane region" description="Helical" evidence="1">
    <location>
        <begin position="1030"/>
        <end position="1049"/>
    </location>
</feature>
<dbReference type="Pfam" id="PF05753">
    <property type="entry name" value="TRAP_beta"/>
    <property type="match status" value="1"/>
</dbReference>
<accession>A0ABY6HPX1</accession>
<sequence>MKHQKILFLIYLISLSSLSWGNIFENRNMIQNDFLTSTQKSSDKVGNPLESQSLGDNLYVENILAEISQDTSVIHHSRVSNSRNMFGLDLLEPCFSNASFYLSFTNELQNPIPLSTFSYGKNAPSVSKFGFLGFLVYETSYSANVVASLRDRVVKLFETKFELNIIELQNVTDENIYFFPFYGLISNFSQFTENVLGSISTEGYFNPSFLNQPLNTSISSSNFVQESLFYFHSPTTINVITHFWEKHYESLNFDIYTPLNRIPLLSLVNDFSEMEGNSADRALVSAEVDNLILDQNIDDLINFPFHILQVSYTGNSEGIKTKNGEYIFNFRKALGLPDNFPIELSTECLNSLFGLFSGISIVCAHSDILEVSPQKFNISSENIVPLQHFLYLASNGADISLNFRDYQWNVLFESQGSISQLKTLPKKVQNLAPNLEDFFDLFSPFALSFLPCLFFDSVPDFYMKYKLKENPTLIKIQKEMISLNHSEPFFFDNQTVNFTLKVKNLCNSDVWGLPMPDLSSFGINNLSPDNSISNRLEVLGYNTKSMFSSDIPRFFSIDLLGQGYFSQIFPNILNESVRSRYSPAFTASILDNLADLTVHTSYNESQLVEYAQSFNYSYSMYNPLNWVIQPNSTLNFFSQITLDTGNSTFLTNDPATFRYGSEHGYEFHDIRSNSLAIFLNSSTSIKATARLVQNFTRSGYQNSYIVSLHHSGNKNFTNIKINVSIVGILIDSGDFDRNGKILSLNIPYFNASTLQTEFSYTFFSPNSLIIRSTKVWWEDESYQRILLSNEVEMFVEPYFDDKLHLPFIPQLSLDTSISIHNKSILLVNCTMMNVGDSNITNVNLLPLFPSDSYILTNITQNSNISLLTPLETYTTVFIFEIIFPYAILSPLIWMNGLDSYLYHFSSCISHPLGSPNITISKILNRIQGWTGQNVVVSIKITNFGDIPIQNLVIDDYYGFPIQSMSLDQGVLQKSIFILGVGESFSFNYSLNLEQLGNFELLGAQVRYLYVSQIKITSEIKTLQVRSTFNLIFGLSSSMVIGVSLMFFIIHIKRRSKVHL</sequence>
<keyword evidence="3" id="KW-1185">Reference proteome</keyword>
<evidence type="ECO:0000313" key="2">
    <source>
        <dbReference type="EMBL" id="UYP45378.1"/>
    </source>
</evidence>
<reference evidence="2" key="1">
    <citation type="submission" date="2022-09" db="EMBL/GenBank/DDBJ databases">
        <title>Actin cytoskeleton and complex cell architecture in an #Asgard archaeon.</title>
        <authorList>
            <person name="Ponce Toledo R.I."/>
            <person name="Schleper C."/>
            <person name="Rodrigues Oliveira T."/>
            <person name="Wollweber F."/>
            <person name="Xu J."/>
            <person name="Rittmann S."/>
            <person name="Klingl A."/>
            <person name="Pilhofer M."/>
        </authorList>
    </citation>
    <scope>NUCLEOTIDE SEQUENCE</scope>
    <source>
        <strain evidence="2">B-35</strain>
    </source>
</reference>
<dbReference type="EMBL" id="CP104013">
    <property type="protein sequence ID" value="UYP45378.1"/>
    <property type="molecule type" value="Genomic_DNA"/>
</dbReference>